<dbReference type="EC" id="2.7.7.18" evidence="11"/>
<proteinExistence type="inferred from homology"/>
<evidence type="ECO:0000313" key="14">
    <source>
        <dbReference type="Proteomes" id="UP000035514"/>
    </source>
</evidence>
<dbReference type="GO" id="GO:0004515">
    <property type="term" value="F:nicotinate-nucleotide adenylyltransferase activity"/>
    <property type="evidence" value="ECO:0007669"/>
    <property type="project" value="UniProtKB-UniRule"/>
</dbReference>
<dbReference type="UniPathway" id="UPA00253">
    <property type="reaction ID" value="UER00332"/>
</dbReference>
<comment type="catalytic activity">
    <reaction evidence="10 11">
        <text>nicotinate beta-D-ribonucleotide + ATP + H(+) = deamido-NAD(+) + diphosphate</text>
        <dbReference type="Rhea" id="RHEA:22860"/>
        <dbReference type="ChEBI" id="CHEBI:15378"/>
        <dbReference type="ChEBI" id="CHEBI:30616"/>
        <dbReference type="ChEBI" id="CHEBI:33019"/>
        <dbReference type="ChEBI" id="CHEBI:57502"/>
        <dbReference type="ChEBI" id="CHEBI:58437"/>
        <dbReference type="EC" id="2.7.7.18"/>
    </reaction>
</comment>
<dbReference type="Gene3D" id="3.40.50.620">
    <property type="entry name" value="HUPs"/>
    <property type="match status" value="1"/>
</dbReference>
<evidence type="ECO:0000256" key="3">
    <source>
        <dbReference type="ARBA" id="ARBA00009014"/>
    </source>
</evidence>
<reference evidence="13 14" key="1">
    <citation type="submission" date="2014-01" db="EMBL/GenBank/DDBJ databases">
        <title>Development of a Comparative Genomic Fingerprinting Assay for High Resolution Genotyping of Arcobacter butzleri.</title>
        <authorList>
            <person name="Webb A.L."/>
            <person name="Inglis G.D."/>
            <person name="Kruczkiewicz P."/>
            <person name="Selinger L.B."/>
            <person name="Taboada E.N."/>
        </authorList>
    </citation>
    <scope>NUCLEOTIDE SEQUENCE [LARGE SCALE GENOMIC DNA]</scope>
    <source>
        <strain evidence="13 14">L348</strain>
    </source>
</reference>
<evidence type="ECO:0000256" key="7">
    <source>
        <dbReference type="ARBA" id="ARBA00022741"/>
    </source>
</evidence>
<keyword evidence="7 11" id="KW-0547">Nucleotide-binding</keyword>
<name>A0A0G9K504_9BACT</name>
<keyword evidence="8 11" id="KW-0067">ATP-binding</keyword>
<accession>A0A0G9K504</accession>
<evidence type="ECO:0000256" key="10">
    <source>
        <dbReference type="ARBA" id="ARBA00048721"/>
    </source>
</evidence>
<gene>
    <name evidence="11" type="primary">nadD</name>
    <name evidence="13" type="ORF">AA20_07250</name>
</gene>
<keyword evidence="9 11" id="KW-0520">NAD</keyword>
<dbReference type="Proteomes" id="UP000035514">
    <property type="component" value="Unassembled WGS sequence"/>
</dbReference>
<dbReference type="RefSeq" id="WP_014469395.1">
    <property type="nucleotide sequence ID" value="NZ_JAIQ01000105.1"/>
</dbReference>
<organism evidence="13 14">
    <name type="scientific">Aliarcobacter butzleri L348</name>
    <dbReference type="NCBI Taxonomy" id="1447256"/>
    <lineage>
        <taxon>Bacteria</taxon>
        <taxon>Pseudomonadati</taxon>
        <taxon>Campylobacterota</taxon>
        <taxon>Epsilonproteobacteria</taxon>
        <taxon>Campylobacterales</taxon>
        <taxon>Arcobacteraceae</taxon>
        <taxon>Aliarcobacter</taxon>
    </lineage>
</organism>
<keyword evidence="5 11" id="KW-0808">Transferase</keyword>
<comment type="pathway">
    <text evidence="2 11">Cofactor biosynthesis; NAD(+) biosynthesis; deamido-NAD(+) from nicotinate D-ribonucleotide: step 1/1.</text>
</comment>
<dbReference type="InterPro" id="IPR005248">
    <property type="entry name" value="NadD/NMNAT"/>
</dbReference>
<evidence type="ECO:0000256" key="1">
    <source>
        <dbReference type="ARBA" id="ARBA00002324"/>
    </source>
</evidence>
<evidence type="ECO:0000313" key="13">
    <source>
        <dbReference type="EMBL" id="KLD99262.1"/>
    </source>
</evidence>
<keyword evidence="4 11" id="KW-0662">Pyridine nucleotide biosynthesis</keyword>
<evidence type="ECO:0000256" key="4">
    <source>
        <dbReference type="ARBA" id="ARBA00022642"/>
    </source>
</evidence>
<evidence type="ECO:0000256" key="2">
    <source>
        <dbReference type="ARBA" id="ARBA00005019"/>
    </source>
</evidence>
<dbReference type="Pfam" id="PF01467">
    <property type="entry name" value="CTP_transf_like"/>
    <property type="match status" value="1"/>
</dbReference>
<dbReference type="GO" id="GO:0009435">
    <property type="term" value="P:NAD+ biosynthetic process"/>
    <property type="evidence" value="ECO:0007669"/>
    <property type="project" value="UniProtKB-UniRule"/>
</dbReference>
<dbReference type="CDD" id="cd02165">
    <property type="entry name" value="NMNAT"/>
    <property type="match status" value="1"/>
</dbReference>
<dbReference type="SUPFAM" id="SSF52374">
    <property type="entry name" value="Nucleotidylyl transferase"/>
    <property type="match status" value="1"/>
</dbReference>
<dbReference type="NCBIfam" id="TIGR00125">
    <property type="entry name" value="cyt_tran_rel"/>
    <property type="match status" value="1"/>
</dbReference>
<dbReference type="PATRIC" id="fig|1447256.3.peg.1416"/>
<dbReference type="AlphaFoldDB" id="A0A0G9K504"/>
<evidence type="ECO:0000256" key="6">
    <source>
        <dbReference type="ARBA" id="ARBA00022695"/>
    </source>
</evidence>
<dbReference type="PANTHER" id="PTHR39321">
    <property type="entry name" value="NICOTINATE-NUCLEOTIDE ADENYLYLTRANSFERASE-RELATED"/>
    <property type="match status" value="1"/>
</dbReference>
<comment type="function">
    <text evidence="1 11">Catalyzes the reversible adenylation of nicotinate mononucleotide (NaMN) to nicotinic acid adenine dinucleotide (NaAD).</text>
</comment>
<dbReference type="GO" id="GO:0005524">
    <property type="term" value="F:ATP binding"/>
    <property type="evidence" value="ECO:0007669"/>
    <property type="project" value="UniProtKB-KW"/>
</dbReference>
<evidence type="ECO:0000256" key="9">
    <source>
        <dbReference type="ARBA" id="ARBA00023027"/>
    </source>
</evidence>
<comment type="similarity">
    <text evidence="3 11">Belongs to the NadD family.</text>
</comment>
<dbReference type="HAMAP" id="MF_00244">
    <property type="entry name" value="NaMN_adenylyltr"/>
    <property type="match status" value="1"/>
</dbReference>
<sequence>MKIAIFGGSFDPIHIAHKAIVKRALEELEIDKLIIVPTYLNPFKSSFYLEPKVRFELLKKVFEKVEKVEISDYEINQEKLSYSFNTVNYLKDLYKASKIYFILGQDNVENLDKWYKIEELKKMVEFVIATRSGYKSDKLKDFKTLNIDIDVSSTLLRTQIDTKYIPKEIKEDILNLDKGKKN</sequence>
<dbReference type="NCBIfam" id="TIGR00482">
    <property type="entry name" value="nicotinate (nicotinamide) nucleotide adenylyltransferase"/>
    <property type="match status" value="1"/>
</dbReference>
<evidence type="ECO:0000256" key="11">
    <source>
        <dbReference type="HAMAP-Rule" id="MF_00244"/>
    </source>
</evidence>
<evidence type="ECO:0000259" key="12">
    <source>
        <dbReference type="Pfam" id="PF01467"/>
    </source>
</evidence>
<dbReference type="PANTHER" id="PTHR39321:SF3">
    <property type="entry name" value="PHOSPHOPANTETHEINE ADENYLYLTRANSFERASE"/>
    <property type="match status" value="1"/>
</dbReference>
<protein>
    <recommendedName>
        <fullName evidence="11">Probable nicotinate-nucleotide adenylyltransferase</fullName>
        <ecNumber evidence="11">2.7.7.18</ecNumber>
    </recommendedName>
    <alternativeName>
        <fullName evidence="11">Deamido-NAD(+) diphosphorylase</fullName>
    </alternativeName>
    <alternativeName>
        <fullName evidence="11">Deamido-NAD(+) pyrophosphorylase</fullName>
    </alternativeName>
    <alternativeName>
        <fullName evidence="11">Nicotinate mononucleotide adenylyltransferase</fullName>
        <shortName evidence="11">NaMN adenylyltransferase</shortName>
    </alternativeName>
</protein>
<feature type="domain" description="Cytidyltransferase-like" evidence="12">
    <location>
        <begin position="5"/>
        <end position="158"/>
    </location>
</feature>
<evidence type="ECO:0000256" key="5">
    <source>
        <dbReference type="ARBA" id="ARBA00022679"/>
    </source>
</evidence>
<dbReference type="EMBL" id="JAIQ01000105">
    <property type="protein sequence ID" value="KLD99262.1"/>
    <property type="molecule type" value="Genomic_DNA"/>
</dbReference>
<dbReference type="InterPro" id="IPR014729">
    <property type="entry name" value="Rossmann-like_a/b/a_fold"/>
</dbReference>
<comment type="caution">
    <text evidence="13">The sequence shown here is derived from an EMBL/GenBank/DDBJ whole genome shotgun (WGS) entry which is preliminary data.</text>
</comment>
<dbReference type="InterPro" id="IPR004821">
    <property type="entry name" value="Cyt_trans-like"/>
</dbReference>
<evidence type="ECO:0000256" key="8">
    <source>
        <dbReference type="ARBA" id="ARBA00022840"/>
    </source>
</evidence>
<keyword evidence="6 11" id="KW-0548">Nucleotidyltransferase</keyword>